<dbReference type="InterPro" id="IPR027417">
    <property type="entry name" value="P-loop_NTPase"/>
</dbReference>
<dbReference type="SUPFAM" id="SSF50331">
    <property type="entry name" value="MOP-like"/>
    <property type="match status" value="1"/>
</dbReference>
<sequence length="396" mass="43059">MAETPPAADPATQPAETTAPVVSVRDLRKEFRRADGSAVRAIDGVSLDVAPGEFVVLLGPSGCGKTTLLRSIAGLEQPDSGAIHIRGVPVYSSDDVIDLAPERRKISMIFQSYALWPHMTVFQNVVYPLKNAPRPRLSKTEMTERVSYVLDLLGIGQLAGQHPGQMSGGQQQRVALARALAPQQDLILFDEPLSNVDAKVREQLRLELLSMQAEIGFSAIYVTHDQTEAMELADRVAVLRDGRVEQIGSPHEIYSRPTSRYVADFIGTSNEVTGTVEEVLDSGAVRIQTAIGPVLGGDVPGTVAVGDQVVLLARPERFRLEPQAAEPNGPNSWTVEGDTTLFLGAHSQHIVRLEDLTLRVWSADQTSVQRGQSYRLSIDPAAVRVLPEKPKDQVRT</sequence>
<dbReference type="InterPro" id="IPR008995">
    <property type="entry name" value="Mo/tungstate-bd_C_term_dom"/>
</dbReference>
<keyword evidence="6" id="KW-1185">Reference proteome</keyword>
<dbReference type="Gene3D" id="3.40.50.300">
    <property type="entry name" value="P-loop containing nucleotide triphosphate hydrolases"/>
    <property type="match status" value="1"/>
</dbReference>
<dbReference type="EMBL" id="BAABGN010000013">
    <property type="protein sequence ID" value="GAA4431112.1"/>
    <property type="molecule type" value="Genomic_DNA"/>
</dbReference>
<evidence type="ECO:0000313" key="5">
    <source>
        <dbReference type="EMBL" id="GAA4431112.1"/>
    </source>
</evidence>
<dbReference type="Pfam" id="PF08402">
    <property type="entry name" value="TOBE_2"/>
    <property type="match status" value="1"/>
</dbReference>
<dbReference type="InterPro" id="IPR003439">
    <property type="entry name" value="ABC_transporter-like_ATP-bd"/>
</dbReference>
<proteinExistence type="predicted"/>
<dbReference type="Proteomes" id="UP001500622">
    <property type="component" value="Unassembled WGS sequence"/>
</dbReference>
<dbReference type="InterPro" id="IPR017871">
    <property type="entry name" value="ABC_transporter-like_CS"/>
</dbReference>
<dbReference type="InterPro" id="IPR013611">
    <property type="entry name" value="Transp-assoc_OB_typ2"/>
</dbReference>
<dbReference type="GO" id="GO:0005524">
    <property type="term" value="F:ATP binding"/>
    <property type="evidence" value="ECO:0007669"/>
    <property type="project" value="UniProtKB-KW"/>
</dbReference>
<dbReference type="PROSITE" id="PS50893">
    <property type="entry name" value="ABC_TRANSPORTER_2"/>
    <property type="match status" value="1"/>
</dbReference>
<dbReference type="PANTHER" id="PTHR42781">
    <property type="entry name" value="SPERMIDINE/PUTRESCINE IMPORT ATP-BINDING PROTEIN POTA"/>
    <property type="match status" value="1"/>
</dbReference>
<comment type="caution">
    <text evidence="5">The sequence shown here is derived from an EMBL/GenBank/DDBJ whole genome shotgun (WGS) entry which is preliminary data.</text>
</comment>
<evidence type="ECO:0000256" key="3">
    <source>
        <dbReference type="ARBA" id="ARBA00022840"/>
    </source>
</evidence>
<dbReference type="InterPro" id="IPR050093">
    <property type="entry name" value="ABC_SmlMolc_Importer"/>
</dbReference>
<keyword evidence="1" id="KW-0813">Transport</keyword>
<dbReference type="PROSITE" id="PS00211">
    <property type="entry name" value="ABC_TRANSPORTER_1"/>
    <property type="match status" value="1"/>
</dbReference>
<evidence type="ECO:0000313" key="6">
    <source>
        <dbReference type="Proteomes" id="UP001500622"/>
    </source>
</evidence>
<name>A0ABP8LJV4_9MICO</name>
<dbReference type="InterPro" id="IPR003593">
    <property type="entry name" value="AAA+_ATPase"/>
</dbReference>
<keyword evidence="3 5" id="KW-0067">ATP-binding</keyword>
<dbReference type="PANTHER" id="PTHR42781:SF4">
    <property type="entry name" value="SPERMIDINE_PUTRESCINE IMPORT ATP-BINDING PROTEIN POTA"/>
    <property type="match status" value="1"/>
</dbReference>
<dbReference type="SMART" id="SM00382">
    <property type="entry name" value="AAA"/>
    <property type="match status" value="1"/>
</dbReference>
<organism evidence="5 6">
    <name type="scientific">Georgenia halophila</name>
    <dbReference type="NCBI Taxonomy" id="620889"/>
    <lineage>
        <taxon>Bacteria</taxon>
        <taxon>Bacillati</taxon>
        <taxon>Actinomycetota</taxon>
        <taxon>Actinomycetes</taxon>
        <taxon>Micrococcales</taxon>
        <taxon>Bogoriellaceae</taxon>
        <taxon>Georgenia</taxon>
    </lineage>
</organism>
<feature type="domain" description="ABC transporter" evidence="4">
    <location>
        <begin position="22"/>
        <end position="266"/>
    </location>
</feature>
<reference evidence="6" key="1">
    <citation type="journal article" date="2019" name="Int. J. Syst. Evol. Microbiol.">
        <title>The Global Catalogue of Microorganisms (GCM) 10K type strain sequencing project: providing services to taxonomists for standard genome sequencing and annotation.</title>
        <authorList>
            <consortium name="The Broad Institute Genomics Platform"/>
            <consortium name="The Broad Institute Genome Sequencing Center for Infectious Disease"/>
            <person name="Wu L."/>
            <person name="Ma J."/>
        </authorList>
    </citation>
    <scope>NUCLEOTIDE SEQUENCE [LARGE SCALE GENOMIC DNA]</scope>
    <source>
        <strain evidence="6">JCM 17810</strain>
    </source>
</reference>
<evidence type="ECO:0000256" key="2">
    <source>
        <dbReference type="ARBA" id="ARBA00022741"/>
    </source>
</evidence>
<protein>
    <submittedName>
        <fullName evidence="5">ABC transporter ATP-binding protein</fullName>
    </submittedName>
</protein>
<accession>A0ABP8LJV4</accession>
<keyword evidence="2" id="KW-0547">Nucleotide-binding</keyword>
<evidence type="ECO:0000259" key="4">
    <source>
        <dbReference type="PROSITE" id="PS50893"/>
    </source>
</evidence>
<dbReference type="Pfam" id="PF00005">
    <property type="entry name" value="ABC_tran"/>
    <property type="match status" value="1"/>
</dbReference>
<gene>
    <name evidence="5" type="ORF">GCM10023169_35320</name>
</gene>
<evidence type="ECO:0000256" key="1">
    <source>
        <dbReference type="ARBA" id="ARBA00022448"/>
    </source>
</evidence>
<dbReference type="SUPFAM" id="SSF52540">
    <property type="entry name" value="P-loop containing nucleoside triphosphate hydrolases"/>
    <property type="match status" value="1"/>
</dbReference>